<comment type="caution">
    <text evidence="3">The sequence shown here is derived from an EMBL/GenBank/DDBJ whole genome shotgun (WGS) entry which is preliminary data.</text>
</comment>
<evidence type="ECO:0000259" key="2">
    <source>
        <dbReference type="Pfam" id="PF13399"/>
    </source>
</evidence>
<evidence type="ECO:0000256" key="1">
    <source>
        <dbReference type="SAM" id="MobiDB-lite"/>
    </source>
</evidence>
<evidence type="ECO:0000313" key="3">
    <source>
        <dbReference type="EMBL" id="MDT0267207.1"/>
    </source>
</evidence>
<dbReference type="Pfam" id="PF13399">
    <property type="entry name" value="LytR_C"/>
    <property type="match status" value="1"/>
</dbReference>
<name>A0ABU2JQE8_9ACTN</name>
<keyword evidence="4" id="KW-1185">Reference proteome</keyword>
<dbReference type="Gene3D" id="3.30.70.2390">
    <property type="match status" value="1"/>
</dbReference>
<feature type="compositionally biased region" description="Low complexity" evidence="1">
    <location>
        <begin position="69"/>
        <end position="79"/>
    </location>
</feature>
<reference evidence="4" key="1">
    <citation type="submission" date="2023-07" db="EMBL/GenBank/DDBJ databases">
        <title>30 novel species of actinomycetes from the DSMZ collection.</title>
        <authorList>
            <person name="Nouioui I."/>
        </authorList>
    </citation>
    <scope>NUCLEOTIDE SEQUENCE [LARGE SCALE GENOMIC DNA]</scope>
    <source>
        <strain evidence="4">DSM 44915</strain>
    </source>
</reference>
<sequence>MSMLTPPGMGGKKFRVTGDRYPKMRRPRRHRRRVLAAVGAVAAVGLLGFGTLQLVDVFTGGDSAEGSPRARPAAGDAGACQPADGDAEQAAEATLPEPTAVTVNVYNATTRTGLAQDTADALAERGFTIGAVSNAPEELDGQVSAPGLVLGSEAANASGAVALLTTQLADAETGDALDVAPVTDQAADDAADDADPPATDPAAAVDLVLGDGFTELTSAEEAETLLADLAARTAADDRAEDC</sequence>
<proteinExistence type="predicted"/>
<feature type="region of interest" description="Disordered" evidence="1">
    <location>
        <begin position="63"/>
        <end position="86"/>
    </location>
</feature>
<dbReference type="EMBL" id="JAVREO010000006">
    <property type="protein sequence ID" value="MDT0267207.1"/>
    <property type="molecule type" value="Genomic_DNA"/>
</dbReference>
<dbReference type="RefSeq" id="WP_311667250.1">
    <property type="nucleotide sequence ID" value="NZ_JAVREO010000006.1"/>
</dbReference>
<dbReference type="Proteomes" id="UP001183410">
    <property type="component" value="Unassembled WGS sequence"/>
</dbReference>
<gene>
    <name evidence="3" type="ORF">RM844_13015</name>
</gene>
<organism evidence="3 4">
    <name type="scientific">Streptomyces chisholmiae</name>
    <dbReference type="NCBI Taxonomy" id="3075540"/>
    <lineage>
        <taxon>Bacteria</taxon>
        <taxon>Bacillati</taxon>
        <taxon>Actinomycetota</taxon>
        <taxon>Actinomycetes</taxon>
        <taxon>Kitasatosporales</taxon>
        <taxon>Streptomycetaceae</taxon>
        <taxon>Streptomyces</taxon>
    </lineage>
</organism>
<dbReference type="InterPro" id="IPR027381">
    <property type="entry name" value="LytR/CpsA/Psr_C"/>
</dbReference>
<evidence type="ECO:0000313" key="4">
    <source>
        <dbReference type="Proteomes" id="UP001183410"/>
    </source>
</evidence>
<feature type="domain" description="LytR/CpsA/Psr regulator C-terminal" evidence="2">
    <location>
        <begin position="101"/>
        <end position="213"/>
    </location>
</feature>
<protein>
    <submittedName>
        <fullName evidence="3">LytR C-terminal domain-containing protein</fullName>
    </submittedName>
</protein>
<accession>A0ABU2JQE8</accession>